<evidence type="ECO:0000256" key="1">
    <source>
        <dbReference type="SAM" id="SignalP"/>
    </source>
</evidence>
<evidence type="ECO:0000313" key="3">
    <source>
        <dbReference type="EMBL" id="MBP0616631.1"/>
    </source>
</evidence>
<evidence type="ECO:0000259" key="2">
    <source>
        <dbReference type="Pfam" id="PF03713"/>
    </source>
</evidence>
<sequence>MMKISVLAAAAMLDTAGAVMAQSGTAAPMTMDHGTGHAIPGMSDMSDAAPSSQAFMEAMESMNAGMAAPLTGDADIDFMRGMLAHHEGAVAMAKVELDYGKDPEARALAESIIKAQQSEIAQMKAWLKKRGH</sequence>
<protein>
    <submittedName>
        <fullName evidence="3">DUF305 domain-containing protein</fullName>
    </submittedName>
</protein>
<comment type="caution">
    <text evidence="3">The sequence shown here is derived from an EMBL/GenBank/DDBJ whole genome shotgun (WGS) entry which is preliminary data.</text>
</comment>
<feature type="chain" id="PRO_5045369658" evidence="1">
    <location>
        <begin position="22"/>
        <end position="132"/>
    </location>
</feature>
<dbReference type="Gene3D" id="1.20.1260.10">
    <property type="match status" value="1"/>
</dbReference>
<dbReference type="PANTHER" id="PTHR36933">
    <property type="entry name" value="SLL0788 PROTEIN"/>
    <property type="match status" value="1"/>
</dbReference>
<keyword evidence="1" id="KW-0732">Signal</keyword>
<accession>A0ABS4BIQ2</accession>
<name>A0ABS4BIQ2_9HYPH</name>
<dbReference type="InterPro" id="IPR012347">
    <property type="entry name" value="Ferritin-like"/>
</dbReference>
<reference evidence="3 4" key="1">
    <citation type="submission" date="2021-04" db="EMBL/GenBank/DDBJ databases">
        <title>Whole genome sequence of Jiella sp. KSK16Y-1.</title>
        <authorList>
            <person name="Tuo L."/>
        </authorList>
    </citation>
    <scope>NUCLEOTIDE SEQUENCE [LARGE SCALE GENOMIC DNA]</scope>
    <source>
        <strain evidence="3 4">KSK16Y-1</strain>
    </source>
</reference>
<evidence type="ECO:0000313" key="4">
    <source>
        <dbReference type="Proteomes" id="UP000678276"/>
    </source>
</evidence>
<keyword evidence="4" id="KW-1185">Reference proteome</keyword>
<dbReference type="PANTHER" id="PTHR36933:SF1">
    <property type="entry name" value="SLL0788 PROTEIN"/>
    <property type="match status" value="1"/>
</dbReference>
<dbReference type="InterPro" id="IPR005183">
    <property type="entry name" value="DUF305_CopM-like"/>
</dbReference>
<feature type="domain" description="DUF305" evidence="2">
    <location>
        <begin position="42"/>
        <end position="127"/>
    </location>
</feature>
<dbReference type="EMBL" id="JAGJCF010000009">
    <property type="protein sequence ID" value="MBP0616631.1"/>
    <property type="molecule type" value="Genomic_DNA"/>
</dbReference>
<dbReference type="Proteomes" id="UP000678276">
    <property type="component" value="Unassembled WGS sequence"/>
</dbReference>
<feature type="signal peptide" evidence="1">
    <location>
        <begin position="1"/>
        <end position="21"/>
    </location>
</feature>
<organism evidence="3 4">
    <name type="scientific">Jiella mangrovi</name>
    <dbReference type="NCBI Taxonomy" id="2821407"/>
    <lineage>
        <taxon>Bacteria</taxon>
        <taxon>Pseudomonadati</taxon>
        <taxon>Pseudomonadota</taxon>
        <taxon>Alphaproteobacteria</taxon>
        <taxon>Hyphomicrobiales</taxon>
        <taxon>Aurantimonadaceae</taxon>
        <taxon>Jiella</taxon>
    </lineage>
</organism>
<proteinExistence type="predicted"/>
<dbReference type="Pfam" id="PF03713">
    <property type="entry name" value="DUF305"/>
    <property type="match status" value="1"/>
</dbReference>
<gene>
    <name evidence="3" type="ORF">J6595_13665</name>
</gene>
<dbReference type="RefSeq" id="WP_209595112.1">
    <property type="nucleotide sequence ID" value="NZ_JAGJCF010000009.1"/>
</dbReference>